<gene>
    <name evidence="2" type="ORF">NDI37_27275</name>
</gene>
<dbReference type="PANTHER" id="PTHR36738:SF1">
    <property type="entry name" value="EXPRESSED PROTEIN"/>
    <property type="match status" value="1"/>
</dbReference>
<keyword evidence="1" id="KW-0472">Membrane</keyword>
<organism evidence="2 3">
    <name type="scientific">Funiculus sociatus GB2-A5</name>
    <dbReference type="NCBI Taxonomy" id="2933946"/>
    <lineage>
        <taxon>Bacteria</taxon>
        <taxon>Bacillati</taxon>
        <taxon>Cyanobacteriota</taxon>
        <taxon>Cyanophyceae</taxon>
        <taxon>Coleofasciculales</taxon>
        <taxon>Coleofasciculaceae</taxon>
        <taxon>Funiculus</taxon>
    </lineage>
</organism>
<feature type="transmembrane region" description="Helical" evidence="1">
    <location>
        <begin position="27"/>
        <end position="49"/>
    </location>
</feature>
<evidence type="ECO:0000313" key="3">
    <source>
        <dbReference type="Proteomes" id="UP001442494"/>
    </source>
</evidence>
<evidence type="ECO:0000313" key="2">
    <source>
        <dbReference type="EMBL" id="MEP0868141.1"/>
    </source>
</evidence>
<keyword evidence="1" id="KW-0812">Transmembrane</keyword>
<protein>
    <submittedName>
        <fullName evidence="2">DUF4079 domain-containing protein</fullName>
    </submittedName>
</protein>
<comment type="caution">
    <text evidence="2">The sequence shown here is derived from an EMBL/GenBank/DDBJ whole genome shotgun (WGS) entry which is preliminary data.</text>
</comment>
<name>A0ABV0JXJ5_9CYAN</name>
<keyword evidence="1" id="KW-1133">Transmembrane helix</keyword>
<feature type="transmembrane region" description="Helical" evidence="1">
    <location>
        <begin position="70"/>
        <end position="90"/>
    </location>
</feature>
<dbReference type="PANTHER" id="PTHR36738">
    <property type="entry name" value="EXPRESSED PROTEIN"/>
    <property type="match status" value="1"/>
</dbReference>
<feature type="transmembrane region" description="Helical" evidence="1">
    <location>
        <begin position="102"/>
        <end position="123"/>
    </location>
</feature>
<dbReference type="EMBL" id="JAMPKK010000119">
    <property type="protein sequence ID" value="MEP0868141.1"/>
    <property type="molecule type" value="Genomic_DNA"/>
</dbReference>
<dbReference type="InterPro" id="IPR025067">
    <property type="entry name" value="DUF4079"/>
</dbReference>
<proteinExistence type="predicted"/>
<reference evidence="2 3" key="1">
    <citation type="submission" date="2022-04" db="EMBL/GenBank/DDBJ databases">
        <title>Positive selection, recombination, and allopatry shape intraspecific diversity of widespread and dominant cyanobacteria.</title>
        <authorList>
            <person name="Wei J."/>
            <person name="Shu W."/>
            <person name="Hu C."/>
        </authorList>
    </citation>
    <scope>NUCLEOTIDE SEQUENCE [LARGE SCALE GENOMIC DNA]</scope>
    <source>
        <strain evidence="2 3">GB2-A5</strain>
    </source>
</reference>
<sequence>MGSLSEVLEPIANQFEKLGIPDLIVHWGHPVMMAIVVLVMGNFIGFAGWRGRVAADTAIASKSLADHRKLAPWMFLFIALGYTGGVLSLVMQDQGILESPHFWTGSIVLGLLAINGTISMIGFGGNKVVLRTFHAYLGTTALCLLFVHAVLGLKLGLAI</sequence>
<dbReference type="Pfam" id="PF13301">
    <property type="entry name" value="DUF4079"/>
    <property type="match status" value="1"/>
</dbReference>
<accession>A0ABV0JXJ5</accession>
<evidence type="ECO:0000256" key="1">
    <source>
        <dbReference type="SAM" id="Phobius"/>
    </source>
</evidence>
<dbReference type="Proteomes" id="UP001442494">
    <property type="component" value="Unassembled WGS sequence"/>
</dbReference>
<keyword evidence="3" id="KW-1185">Reference proteome</keyword>
<feature type="transmembrane region" description="Helical" evidence="1">
    <location>
        <begin position="135"/>
        <end position="157"/>
    </location>
</feature>